<accession>A0AAU8G0F8</accession>
<keyword evidence="1" id="KW-0472">Membrane</keyword>
<feature type="transmembrane region" description="Helical" evidence="1">
    <location>
        <begin position="61"/>
        <end position="86"/>
    </location>
</feature>
<evidence type="ECO:0000313" key="2">
    <source>
        <dbReference type="EMBL" id="XCH29214.1"/>
    </source>
</evidence>
<dbReference type="EMBL" id="CP159290">
    <property type="protein sequence ID" value="XCH29214.1"/>
    <property type="molecule type" value="Genomic_DNA"/>
</dbReference>
<sequence length="105" mass="11660">MDAVEHSDLDEAAVARIRADVAADRRRSRRAWWWGGLAGFVTVLVWQLSSEMVGLENVGQFAGALAWSALLACLLWPVAGIPYALLVRALGAPLDRWEDRRQHAH</sequence>
<dbReference type="RefSeq" id="WP_353707537.1">
    <property type="nucleotide sequence ID" value="NZ_CP159290.1"/>
</dbReference>
<keyword evidence="1" id="KW-0812">Transmembrane</keyword>
<dbReference type="AlphaFoldDB" id="A0AAU8G0F8"/>
<protein>
    <recommendedName>
        <fullName evidence="3">DUF997 family protein</fullName>
    </recommendedName>
</protein>
<evidence type="ECO:0008006" key="3">
    <source>
        <dbReference type="Google" id="ProtNLM"/>
    </source>
</evidence>
<name>A0AAU8G0F8_9MICO</name>
<organism evidence="2">
    <name type="scientific">Cellulosimicrobium sp. ES-005</name>
    <dbReference type="NCBI Taxonomy" id="3163031"/>
    <lineage>
        <taxon>Bacteria</taxon>
        <taxon>Bacillati</taxon>
        <taxon>Actinomycetota</taxon>
        <taxon>Actinomycetes</taxon>
        <taxon>Micrococcales</taxon>
        <taxon>Promicromonosporaceae</taxon>
        <taxon>Cellulosimicrobium</taxon>
    </lineage>
</organism>
<proteinExistence type="predicted"/>
<gene>
    <name evidence="2" type="ORF">ABRQ22_16730</name>
</gene>
<feature type="transmembrane region" description="Helical" evidence="1">
    <location>
        <begin position="31"/>
        <end position="49"/>
    </location>
</feature>
<evidence type="ECO:0000256" key="1">
    <source>
        <dbReference type="SAM" id="Phobius"/>
    </source>
</evidence>
<reference evidence="2" key="1">
    <citation type="submission" date="2024-06" db="EMBL/GenBank/DDBJ databases">
        <title>Complete genome sequence of the cellulolytic actinobacterium, Cellulosimicrobium ES-005.</title>
        <authorList>
            <person name="Matthews C.T."/>
            <person name="Underwood K.D."/>
            <person name="Ghanchi K.M."/>
            <person name="Fields S.D."/>
            <person name="Gardner S.G."/>
        </authorList>
    </citation>
    <scope>NUCLEOTIDE SEQUENCE</scope>
    <source>
        <strain evidence="2">ES-005</strain>
    </source>
</reference>
<keyword evidence="1" id="KW-1133">Transmembrane helix</keyword>